<comment type="similarity">
    <text evidence="1">Belongs to the ribonucleoside diphosphate reductase large chain family.</text>
</comment>
<proteinExistence type="inferred from homology"/>
<dbReference type="PANTHER" id="PTHR11573">
    <property type="entry name" value="RIBONUCLEOSIDE-DIPHOSPHATE REDUCTASE LARGE CHAIN"/>
    <property type="match status" value="1"/>
</dbReference>
<dbReference type="GO" id="GO:0005524">
    <property type="term" value="F:ATP binding"/>
    <property type="evidence" value="ECO:0007669"/>
    <property type="project" value="TreeGrafter"/>
</dbReference>
<dbReference type="AlphaFoldDB" id="A0A9N9IBP5"/>
<dbReference type="SUPFAM" id="SSF51998">
    <property type="entry name" value="PFL-like glycyl radical enzymes"/>
    <property type="match status" value="1"/>
</dbReference>
<dbReference type="InterPro" id="IPR000788">
    <property type="entry name" value="RNR_lg_C"/>
</dbReference>
<dbReference type="EMBL" id="CAJVPY010011594">
    <property type="protein sequence ID" value="CAG8728241.1"/>
    <property type="molecule type" value="Genomic_DNA"/>
</dbReference>
<keyword evidence="4" id="KW-1185">Reference proteome</keyword>
<name>A0A9N9IBP5_9GLOM</name>
<reference evidence="3" key="1">
    <citation type="submission" date="2021-06" db="EMBL/GenBank/DDBJ databases">
        <authorList>
            <person name="Kallberg Y."/>
            <person name="Tangrot J."/>
            <person name="Rosling A."/>
        </authorList>
    </citation>
    <scope>NUCLEOTIDE SEQUENCE</scope>
    <source>
        <strain evidence="3">MA453B</strain>
    </source>
</reference>
<evidence type="ECO:0000313" key="3">
    <source>
        <dbReference type="EMBL" id="CAG8728241.1"/>
    </source>
</evidence>
<dbReference type="GO" id="GO:0009263">
    <property type="term" value="P:deoxyribonucleotide biosynthetic process"/>
    <property type="evidence" value="ECO:0007669"/>
    <property type="project" value="TreeGrafter"/>
</dbReference>
<evidence type="ECO:0000313" key="4">
    <source>
        <dbReference type="Proteomes" id="UP000789405"/>
    </source>
</evidence>
<sequence length="77" mass="8445">MRVAVYIHGKDVDEATNCLKNDSIKDVYETLKTSAMVSKTASDGLKIHNIRSSESYIAGTSSYSNGIIPMLRVYNTA</sequence>
<dbReference type="GO" id="GO:0004748">
    <property type="term" value="F:ribonucleoside-diphosphate reductase activity, thioredoxin disulfide as acceptor"/>
    <property type="evidence" value="ECO:0007669"/>
    <property type="project" value="TreeGrafter"/>
</dbReference>
<dbReference type="OrthoDB" id="3000483at2759"/>
<comment type="caution">
    <text evidence="3">The sequence shown here is derived from an EMBL/GenBank/DDBJ whole genome shotgun (WGS) entry which is preliminary data.</text>
</comment>
<dbReference type="Pfam" id="PF02867">
    <property type="entry name" value="Ribonuc_red_lgC"/>
    <property type="match status" value="1"/>
</dbReference>
<dbReference type="Proteomes" id="UP000789405">
    <property type="component" value="Unassembled WGS sequence"/>
</dbReference>
<organism evidence="3 4">
    <name type="scientific">Dentiscutata erythropus</name>
    <dbReference type="NCBI Taxonomy" id="1348616"/>
    <lineage>
        <taxon>Eukaryota</taxon>
        <taxon>Fungi</taxon>
        <taxon>Fungi incertae sedis</taxon>
        <taxon>Mucoromycota</taxon>
        <taxon>Glomeromycotina</taxon>
        <taxon>Glomeromycetes</taxon>
        <taxon>Diversisporales</taxon>
        <taxon>Gigasporaceae</taxon>
        <taxon>Dentiscutata</taxon>
    </lineage>
</organism>
<feature type="domain" description="Ribonucleotide reductase large subunit C-terminal" evidence="2">
    <location>
        <begin position="21"/>
        <end position="76"/>
    </location>
</feature>
<dbReference type="InterPro" id="IPR039718">
    <property type="entry name" value="Rrm1"/>
</dbReference>
<evidence type="ECO:0000256" key="1">
    <source>
        <dbReference type="ARBA" id="ARBA00010406"/>
    </source>
</evidence>
<gene>
    <name evidence="3" type="ORF">DERYTH_LOCUS14893</name>
</gene>
<dbReference type="GO" id="GO:0005971">
    <property type="term" value="C:ribonucleoside-diphosphate reductase complex"/>
    <property type="evidence" value="ECO:0007669"/>
    <property type="project" value="TreeGrafter"/>
</dbReference>
<accession>A0A9N9IBP5</accession>
<dbReference type="PANTHER" id="PTHR11573:SF6">
    <property type="entry name" value="RIBONUCLEOSIDE-DIPHOSPHATE REDUCTASE LARGE SUBUNIT"/>
    <property type="match status" value="1"/>
</dbReference>
<protein>
    <submittedName>
        <fullName evidence="3">28567_t:CDS:1</fullName>
    </submittedName>
</protein>
<evidence type="ECO:0000259" key="2">
    <source>
        <dbReference type="Pfam" id="PF02867"/>
    </source>
</evidence>
<dbReference type="Gene3D" id="3.20.70.20">
    <property type="match status" value="1"/>
</dbReference>